<dbReference type="InterPro" id="IPR032675">
    <property type="entry name" value="LRR_dom_sf"/>
</dbReference>
<dbReference type="Proteomes" id="UP000298615">
    <property type="component" value="Chromosome"/>
</dbReference>
<gene>
    <name evidence="1" type="ORF">FA707_07850</name>
</gene>
<dbReference type="EMBL" id="CP039712">
    <property type="protein sequence ID" value="QCI86884.1"/>
    <property type="molecule type" value="Genomic_DNA"/>
</dbReference>
<dbReference type="InterPro" id="IPR011889">
    <property type="entry name" value="Liste_lipo_26"/>
</dbReference>
<protein>
    <submittedName>
        <fullName evidence="1">BspA family leucine-rich repeat surface protein</fullName>
    </submittedName>
</protein>
<dbReference type="Pfam" id="PF03382">
    <property type="entry name" value="DUF285"/>
    <property type="match status" value="1"/>
</dbReference>
<dbReference type="Gene3D" id="3.80.10.10">
    <property type="entry name" value="Ribonuclease Inhibitor"/>
    <property type="match status" value="1"/>
</dbReference>
<sequence>MKKTITYGVIASIVLQSIPLNVVAEEIQMDEDEIKTAQVEVPIEVSYIEDTLEKVNLNESEQLFQTENIETSSELDTELDSEKQTLTINNLDEIKEEISIESSSSLDLESNIEEVVVENDENSIELKESAANTNPIASKSDSKVIHQGEIGTSTWWILETGELQIGSGEISTPKFEVGVEGRGFWEDYSEIVTKVNFWNYDTNTPSSVKGLGNISYLFTMLTKVTTIEGLDRFNTTEVTNMSNLFSNCRSLTNIDINSLDTSNVTDMSYLFNRCESLKTIDVSMIDTSKVTNISYMFNLCKLLVELNVSSFDLTEVTSMRSSFRNCYQLENIIFGSFTTNNVIDMSYMFSGNKNMKEANLVSFETNNVTNMSYMFEKCENLNLINLTTFDTKKVKNMSAMFKGCSKINQLILGESFKFGDNSNLSSPGMLESSFPGYLTGKWMRQDGNSKAYTPTEFTQKYGEGDLLAGTYIAEVEYMHELEVNVQLTDDKITIGETTKVNATIENLTGYDDVEVTVELVNGVFEGIELLEETIEVKIDGKISQLNYQNLIEGIVIPKNSIVEFSYDLLGVNNEYYDNNIKVMLNQKGTEITNYVWTGVNSLTVDNGRIRFISKAPEVIGFKEWDNLMLDEITVQSRSFELKVEDLRGSNDVEENGIQGNRSSWRVEVSTDNVFINDEGKSDRGLFQLLGQTTDGSWCNAKDGVVLYEHNPIKEKPLDSKEQVIPVGEEQKLGIMLNQITGLKENSDYQVKIMFDLIDAP</sequence>
<keyword evidence="2" id="KW-1185">Reference proteome</keyword>
<proteinExistence type="predicted"/>
<dbReference type="NCBIfam" id="TIGR02167">
    <property type="entry name" value="Liste_lipo_26"/>
    <property type="match status" value="4"/>
</dbReference>
<name>A0A4D7CUH6_9ENTE</name>
<evidence type="ECO:0000313" key="1">
    <source>
        <dbReference type="EMBL" id="QCI86884.1"/>
    </source>
</evidence>
<dbReference type="OrthoDB" id="2194304at2"/>
<dbReference type="AlphaFoldDB" id="A0A4D7CUH6"/>
<dbReference type="KEGG" id="vao:FA707_07850"/>
<organism evidence="1 2">
    <name type="scientific">Vagococcus zengguangii</name>
    <dbReference type="NCBI Taxonomy" id="2571750"/>
    <lineage>
        <taxon>Bacteria</taxon>
        <taxon>Bacillati</taxon>
        <taxon>Bacillota</taxon>
        <taxon>Bacilli</taxon>
        <taxon>Lactobacillales</taxon>
        <taxon>Enterococcaceae</taxon>
        <taxon>Vagococcus</taxon>
    </lineage>
</organism>
<dbReference type="InterPro" id="IPR005046">
    <property type="entry name" value="DUF285"/>
</dbReference>
<accession>A0A4D7CUH6</accession>
<reference evidence="1 2" key="1">
    <citation type="submission" date="2019-04" db="EMBL/GenBank/DDBJ databases">
        <title>Vagococcus sp. nov., isolated from faeces of yaks (Bos grunniens).</title>
        <authorList>
            <person name="Ge Y."/>
        </authorList>
    </citation>
    <scope>NUCLEOTIDE SEQUENCE [LARGE SCALE GENOMIC DNA]</scope>
    <source>
        <strain evidence="1 2">MN-17</strain>
    </source>
</reference>
<evidence type="ECO:0000313" key="2">
    <source>
        <dbReference type="Proteomes" id="UP000298615"/>
    </source>
</evidence>
<dbReference type="SUPFAM" id="SSF52058">
    <property type="entry name" value="L domain-like"/>
    <property type="match status" value="1"/>
</dbReference>
<dbReference type="RefSeq" id="WP_136953706.1">
    <property type="nucleotide sequence ID" value="NZ_CP039712.1"/>
</dbReference>